<evidence type="ECO:0000313" key="3">
    <source>
        <dbReference type="Proteomes" id="UP000762676"/>
    </source>
</evidence>
<gene>
    <name evidence="2" type="ORF">ElyMa_001452600</name>
</gene>
<keyword evidence="3" id="KW-1185">Reference proteome</keyword>
<dbReference type="AlphaFoldDB" id="A0AAV4J124"/>
<evidence type="ECO:0000256" key="1">
    <source>
        <dbReference type="SAM" id="MobiDB-lite"/>
    </source>
</evidence>
<reference evidence="2 3" key="1">
    <citation type="journal article" date="2021" name="Elife">
        <title>Chloroplast acquisition without the gene transfer in kleptoplastic sea slugs, Plakobranchus ocellatus.</title>
        <authorList>
            <person name="Maeda T."/>
            <person name="Takahashi S."/>
            <person name="Yoshida T."/>
            <person name="Shimamura S."/>
            <person name="Takaki Y."/>
            <person name="Nagai Y."/>
            <person name="Toyoda A."/>
            <person name="Suzuki Y."/>
            <person name="Arimoto A."/>
            <person name="Ishii H."/>
            <person name="Satoh N."/>
            <person name="Nishiyama T."/>
            <person name="Hasebe M."/>
            <person name="Maruyama T."/>
            <person name="Minagawa J."/>
            <person name="Obokata J."/>
            <person name="Shigenobu S."/>
        </authorList>
    </citation>
    <scope>NUCLEOTIDE SEQUENCE [LARGE SCALE GENOMIC DNA]</scope>
</reference>
<feature type="compositionally biased region" description="Polar residues" evidence="1">
    <location>
        <begin position="50"/>
        <end position="63"/>
    </location>
</feature>
<dbReference type="EMBL" id="BMAT01002852">
    <property type="protein sequence ID" value="GFS15590.1"/>
    <property type="molecule type" value="Genomic_DNA"/>
</dbReference>
<feature type="compositionally biased region" description="Low complexity" evidence="1">
    <location>
        <begin position="28"/>
        <end position="49"/>
    </location>
</feature>
<protein>
    <submittedName>
        <fullName evidence="2">Uncharacterized protein</fullName>
    </submittedName>
</protein>
<feature type="region of interest" description="Disordered" evidence="1">
    <location>
        <begin position="28"/>
        <end position="87"/>
    </location>
</feature>
<dbReference type="Proteomes" id="UP000762676">
    <property type="component" value="Unassembled WGS sequence"/>
</dbReference>
<name>A0AAV4J124_9GAST</name>
<accession>A0AAV4J124</accession>
<comment type="caution">
    <text evidence="2">The sequence shown here is derived from an EMBL/GenBank/DDBJ whole genome shotgun (WGS) entry which is preliminary data.</text>
</comment>
<sequence>MTSGFELWLDNFTEAKPTTTVKAVTSTSLPSSIPTTKPTTKVKAVTSTSLPSRIPTSVVTSTKSPARPSSVPPSPPVGQYRLNETNV</sequence>
<evidence type="ECO:0000313" key="2">
    <source>
        <dbReference type="EMBL" id="GFS15590.1"/>
    </source>
</evidence>
<organism evidence="2 3">
    <name type="scientific">Elysia marginata</name>
    <dbReference type="NCBI Taxonomy" id="1093978"/>
    <lineage>
        <taxon>Eukaryota</taxon>
        <taxon>Metazoa</taxon>
        <taxon>Spiralia</taxon>
        <taxon>Lophotrochozoa</taxon>
        <taxon>Mollusca</taxon>
        <taxon>Gastropoda</taxon>
        <taxon>Heterobranchia</taxon>
        <taxon>Euthyneura</taxon>
        <taxon>Panpulmonata</taxon>
        <taxon>Sacoglossa</taxon>
        <taxon>Placobranchoidea</taxon>
        <taxon>Plakobranchidae</taxon>
        <taxon>Elysia</taxon>
    </lineage>
</organism>
<proteinExistence type="predicted"/>